<feature type="transmembrane region" description="Helical" evidence="2">
    <location>
        <begin position="18"/>
        <end position="37"/>
    </location>
</feature>
<keyword evidence="4" id="KW-1185">Reference proteome</keyword>
<gene>
    <name evidence="3" type="ORF">FB550_10498</name>
</gene>
<dbReference type="RefSeq" id="WP_144564269.1">
    <property type="nucleotide sequence ID" value="NZ_VIVN01000004.1"/>
</dbReference>
<name>A0A561DGP2_9BACI</name>
<dbReference type="Proteomes" id="UP000319671">
    <property type="component" value="Unassembled WGS sequence"/>
</dbReference>
<evidence type="ECO:0000256" key="2">
    <source>
        <dbReference type="SAM" id="Phobius"/>
    </source>
</evidence>
<feature type="compositionally biased region" description="Low complexity" evidence="1">
    <location>
        <begin position="164"/>
        <end position="199"/>
    </location>
</feature>
<dbReference type="EMBL" id="VIVN01000004">
    <property type="protein sequence ID" value="TWE02554.1"/>
    <property type="molecule type" value="Genomic_DNA"/>
</dbReference>
<dbReference type="AlphaFoldDB" id="A0A561DGP2"/>
<keyword evidence="2" id="KW-0812">Transmembrane</keyword>
<evidence type="ECO:0000256" key="1">
    <source>
        <dbReference type="SAM" id="MobiDB-lite"/>
    </source>
</evidence>
<proteinExistence type="predicted"/>
<feature type="compositionally biased region" description="Polar residues" evidence="1">
    <location>
        <begin position="232"/>
        <end position="243"/>
    </location>
</feature>
<evidence type="ECO:0000313" key="4">
    <source>
        <dbReference type="Proteomes" id="UP000319671"/>
    </source>
</evidence>
<dbReference type="Pfam" id="PF05137">
    <property type="entry name" value="PilN"/>
    <property type="match status" value="1"/>
</dbReference>
<protein>
    <submittedName>
        <fullName evidence="3">Type IV pilus assembly protein PilN</fullName>
    </submittedName>
</protein>
<reference evidence="3 4" key="1">
    <citation type="submission" date="2019-06" db="EMBL/GenBank/DDBJ databases">
        <title>Sorghum-associated microbial communities from plants grown in Nebraska, USA.</title>
        <authorList>
            <person name="Schachtman D."/>
        </authorList>
    </citation>
    <scope>NUCLEOTIDE SEQUENCE [LARGE SCALE GENOMIC DNA]</scope>
    <source>
        <strain evidence="3 4">2482</strain>
    </source>
</reference>
<comment type="caution">
    <text evidence="3">The sequence shown here is derived from an EMBL/GenBank/DDBJ whole genome shotgun (WGS) entry which is preliminary data.</text>
</comment>
<accession>A0A561DGP2</accession>
<feature type="region of interest" description="Disordered" evidence="1">
    <location>
        <begin position="156"/>
        <end position="248"/>
    </location>
</feature>
<feature type="compositionally biased region" description="Low complexity" evidence="1">
    <location>
        <begin position="210"/>
        <end position="231"/>
    </location>
</feature>
<evidence type="ECO:0000313" key="3">
    <source>
        <dbReference type="EMBL" id="TWE02554.1"/>
    </source>
</evidence>
<organism evidence="3 4">
    <name type="scientific">Neobacillus bataviensis</name>
    <dbReference type="NCBI Taxonomy" id="220685"/>
    <lineage>
        <taxon>Bacteria</taxon>
        <taxon>Bacillati</taxon>
        <taxon>Bacillota</taxon>
        <taxon>Bacilli</taxon>
        <taxon>Bacillales</taxon>
        <taxon>Bacillaceae</taxon>
        <taxon>Neobacillus</taxon>
    </lineage>
</organism>
<sequence>MLVEINLLPQKEPKKLNIVYLSAIAAVLILVGGVYFWQIKSVKSDVESVDQQITMTKKNTEKEQQSAQTNEVSTSVVLLKSAVDWADAYPIQTIPVMRHLNSLLPERGFIQSFAYSETGTVTISVQFDSTREAAYFLESLIESEWIEDASLNSLTANESEETTDSATQSTSQNTASGTTGQTTTSTTNTASTAQDTTAAVTNSEITTSGQTNQSNKSGTTTNQSNSNSTSTGVAANGTTTAKPDNNILPRYVGQFEITFNKEAIKESTDESKENEEGVTAP</sequence>
<keyword evidence="2" id="KW-1133">Transmembrane helix</keyword>
<dbReference type="InterPro" id="IPR007813">
    <property type="entry name" value="PilN"/>
</dbReference>
<keyword evidence="2" id="KW-0472">Membrane</keyword>
<feature type="compositionally biased region" description="Polar residues" evidence="1">
    <location>
        <begin position="200"/>
        <end position="209"/>
    </location>
</feature>